<accession>A0AAN9MYK5</accession>
<dbReference type="Proteomes" id="UP001367508">
    <property type="component" value="Unassembled WGS sequence"/>
</dbReference>
<comment type="caution">
    <text evidence="1">The sequence shown here is derived from an EMBL/GenBank/DDBJ whole genome shotgun (WGS) entry which is preliminary data.</text>
</comment>
<dbReference type="EMBL" id="JAYMYQ010000001">
    <property type="protein sequence ID" value="KAK7360622.1"/>
    <property type="molecule type" value="Genomic_DNA"/>
</dbReference>
<name>A0AAN9MYK5_CANGL</name>
<sequence>MRTANEPVELKTGFPGEELLLLNALSDDKKEDTTLLWVNCFTLNCNSIKPNMRSACQLSIKRPKAFIKSD</sequence>
<organism evidence="1 2">
    <name type="scientific">Canavalia gladiata</name>
    <name type="common">Sword bean</name>
    <name type="synonym">Dolichos gladiatus</name>
    <dbReference type="NCBI Taxonomy" id="3824"/>
    <lineage>
        <taxon>Eukaryota</taxon>
        <taxon>Viridiplantae</taxon>
        <taxon>Streptophyta</taxon>
        <taxon>Embryophyta</taxon>
        <taxon>Tracheophyta</taxon>
        <taxon>Spermatophyta</taxon>
        <taxon>Magnoliopsida</taxon>
        <taxon>eudicotyledons</taxon>
        <taxon>Gunneridae</taxon>
        <taxon>Pentapetalae</taxon>
        <taxon>rosids</taxon>
        <taxon>fabids</taxon>
        <taxon>Fabales</taxon>
        <taxon>Fabaceae</taxon>
        <taxon>Papilionoideae</taxon>
        <taxon>50 kb inversion clade</taxon>
        <taxon>NPAAA clade</taxon>
        <taxon>indigoferoid/millettioid clade</taxon>
        <taxon>Phaseoleae</taxon>
        <taxon>Canavalia</taxon>
    </lineage>
</organism>
<protein>
    <submittedName>
        <fullName evidence="1">Uncharacterized protein</fullName>
    </submittedName>
</protein>
<proteinExistence type="predicted"/>
<evidence type="ECO:0000313" key="2">
    <source>
        <dbReference type="Proteomes" id="UP001367508"/>
    </source>
</evidence>
<evidence type="ECO:0000313" key="1">
    <source>
        <dbReference type="EMBL" id="KAK7360622.1"/>
    </source>
</evidence>
<dbReference type="AlphaFoldDB" id="A0AAN9MYK5"/>
<reference evidence="1 2" key="1">
    <citation type="submission" date="2024-01" db="EMBL/GenBank/DDBJ databases">
        <title>The genomes of 5 underutilized Papilionoideae crops provide insights into root nodulation and disease resistanc.</title>
        <authorList>
            <person name="Jiang F."/>
        </authorList>
    </citation>
    <scope>NUCLEOTIDE SEQUENCE [LARGE SCALE GENOMIC DNA]</scope>
    <source>
        <strain evidence="1">LVBAO_FW01</strain>
        <tissue evidence="1">Leaves</tissue>
    </source>
</reference>
<keyword evidence="2" id="KW-1185">Reference proteome</keyword>
<gene>
    <name evidence="1" type="ORF">VNO77_02630</name>
</gene>